<dbReference type="InterPro" id="IPR052376">
    <property type="entry name" value="Oxidative_Scav/Glycosyltrans"/>
</dbReference>
<evidence type="ECO:0000313" key="4">
    <source>
        <dbReference type="Proteomes" id="UP000001522"/>
    </source>
</evidence>
<dbReference type="STRING" id="679897.HMU13450"/>
<dbReference type="HOGENOM" id="CLU_073076_2_2_7"/>
<dbReference type="Pfam" id="PF02591">
    <property type="entry name" value="Zn_ribbon_9"/>
    <property type="match status" value="1"/>
</dbReference>
<organism evidence="3 4">
    <name type="scientific">Helicobacter mustelae (strain ATCC 43772 / CCUG 25715 / CIP 103759 / LMG 18044 / NCTC 12198 / R85-136P)</name>
    <name type="common">Campylobacter mustelae</name>
    <dbReference type="NCBI Taxonomy" id="679897"/>
    <lineage>
        <taxon>Bacteria</taxon>
        <taxon>Pseudomonadati</taxon>
        <taxon>Campylobacterota</taxon>
        <taxon>Epsilonproteobacteria</taxon>
        <taxon>Campylobacterales</taxon>
        <taxon>Helicobacteraceae</taxon>
        <taxon>Helicobacter</taxon>
    </lineage>
</organism>
<protein>
    <recommendedName>
        <fullName evidence="2">C4-type zinc ribbon domain-containing protein</fullName>
    </recommendedName>
</protein>
<evidence type="ECO:0000259" key="2">
    <source>
        <dbReference type="Pfam" id="PF02591"/>
    </source>
</evidence>
<feature type="coiled-coil region" evidence="1">
    <location>
        <begin position="32"/>
        <end position="131"/>
    </location>
</feature>
<dbReference type="eggNOG" id="COG1579">
    <property type="taxonomic scope" value="Bacteria"/>
</dbReference>
<name>D3UJC4_HELM1</name>
<sequence length="234" mass="27047">MNKHLQQLIQAANLDKAIDLLEPKILQERSKIEALLHEKSKKESQITLLKEEQDELDLRIKNAQNTIEESSIRIENAAKKRSEVKSEREINSLAIEEDLAKEQLSKANQDIQRIEQEKERKKEKVLEIEKEILQIQDGVAAQEAASAKEIETIKAEQERLYIQKQELYASLDNKLAVFYEKIRKWAKNTSVVPIKKKACGGCFIRINDRVFAEVKQSNDIVNCPHCGRILYIQD</sequence>
<feature type="domain" description="C4-type zinc ribbon" evidence="2">
    <location>
        <begin position="198"/>
        <end position="230"/>
    </location>
</feature>
<dbReference type="Proteomes" id="UP000001522">
    <property type="component" value="Chromosome"/>
</dbReference>
<evidence type="ECO:0000313" key="3">
    <source>
        <dbReference type="EMBL" id="CBG40599.1"/>
    </source>
</evidence>
<proteinExistence type="predicted"/>
<dbReference type="Gene3D" id="1.10.287.1490">
    <property type="match status" value="1"/>
</dbReference>
<dbReference type="PANTHER" id="PTHR39082:SF1">
    <property type="entry name" value="SCAVENGER RECEPTOR CLASS A MEMBER 3"/>
    <property type="match status" value="1"/>
</dbReference>
<accession>D3UJC4</accession>
<evidence type="ECO:0000256" key="1">
    <source>
        <dbReference type="SAM" id="Coils"/>
    </source>
</evidence>
<keyword evidence="4" id="KW-1185">Reference proteome</keyword>
<dbReference type="KEGG" id="hms:HMU13450"/>
<keyword evidence="1" id="KW-0175">Coiled coil</keyword>
<dbReference type="InterPro" id="IPR003743">
    <property type="entry name" value="Zf-RING_7"/>
</dbReference>
<dbReference type="EMBL" id="FN555004">
    <property type="protein sequence ID" value="CBG40599.1"/>
    <property type="molecule type" value="Genomic_DNA"/>
</dbReference>
<reference evidence="3 4" key="1">
    <citation type="journal article" date="2010" name="BMC Genomics">
        <title>Comparative genomics and proteomics of Helicobacter mustelae, an ulcerogenic and carcinogenic gastric pathogen.</title>
        <authorList>
            <person name="O'Toole P.W."/>
            <person name="Snelling W.J."/>
            <person name="Canchaya C."/>
            <person name="Forde B.M."/>
            <person name="Hardie K.R."/>
            <person name="Josenhans C."/>
            <person name="Graham R.L.J."/>
            <person name="McMullan G."/>
            <person name="Parkhill J."/>
            <person name="Belda E."/>
            <person name="Bentley S.D."/>
        </authorList>
    </citation>
    <scope>NUCLEOTIDE SEQUENCE [LARGE SCALE GENOMIC DNA]</scope>
    <source>
        <strain evidence="4">ATCC 43772 / LMG 18044 / NCTC 12198 / 12198</strain>
    </source>
</reference>
<dbReference type="PANTHER" id="PTHR39082">
    <property type="entry name" value="PHOSPHOLIPASE C-BETA-2-RELATED"/>
    <property type="match status" value="1"/>
</dbReference>
<gene>
    <name evidence="3" type="ordered locus">HMU13450</name>
</gene>
<dbReference type="RefSeq" id="WP_013023666.1">
    <property type="nucleotide sequence ID" value="NC_013949.1"/>
</dbReference>
<dbReference type="AlphaFoldDB" id="D3UJC4"/>